<dbReference type="EMBL" id="UGXS01000004">
    <property type="protein sequence ID" value="SUH17966.1"/>
    <property type="molecule type" value="Genomic_DNA"/>
</dbReference>
<accession>A0A379WGR3</accession>
<name>A0A379WGR3_SALET</name>
<gene>
    <name evidence="1" type="ORF">NCTC8258_05778</name>
</gene>
<protein>
    <submittedName>
        <fullName evidence="1">Fimbrial protein</fullName>
    </submittedName>
</protein>
<proteinExistence type="predicted"/>
<evidence type="ECO:0000313" key="2">
    <source>
        <dbReference type="Proteomes" id="UP000255509"/>
    </source>
</evidence>
<dbReference type="Proteomes" id="UP000255509">
    <property type="component" value="Unassembled WGS sequence"/>
</dbReference>
<reference evidence="1 2" key="1">
    <citation type="submission" date="2018-06" db="EMBL/GenBank/DDBJ databases">
        <authorList>
            <consortium name="Pathogen Informatics"/>
            <person name="Doyle S."/>
        </authorList>
    </citation>
    <scope>NUCLEOTIDE SEQUENCE [LARGE SCALE GENOMIC DNA]</scope>
    <source>
        <strain evidence="1 2">NCTC8258</strain>
    </source>
</reference>
<sequence length="51" mass="5300">MRAQVGQINVNSSLFSGAPINGVQLIPEQGLAQDTQGVTINGIARTHPGSR</sequence>
<evidence type="ECO:0000313" key="1">
    <source>
        <dbReference type="EMBL" id="SUH17966.1"/>
    </source>
</evidence>
<dbReference type="AlphaFoldDB" id="A0A379WGR3"/>
<organism evidence="1 2">
    <name type="scientific">Salmonella enterica I</name>
    <dbReference type="NCBI Taxonomy" id="59201"/>
    <lineage>
        <taxon>Bacteria</taxon>
        <taxon>Pseudomonadati</taxon>
        <taxon>Pseudomonadota</taxon>
        <taxon>Gammaproteobacteria</taxon>
        <taxon>Enterobacterales</taxon>
        <taxon>Enterobacteriaceae</taxon>
        <taxon>Salmonella</taxon>
    </lineage>
</organism>